<accession>A0ABS2WPZ3</accession>
<name>A0ABS2WPZ3_9BACT</name>
<dbReference type="Gene3D" id="2.10.70.100">
    <property type="match status" value="1"/>
</dbReference>
<dbReference type="NCBIfam" id="TIGR00229">
    <property type="entry name" value="sensory_box"/>
    <property type="match status" value="3"/>
</dbReference>
<proteinExistence type="predicted"/>
<dbReference type="Pfam" id="PF00563">
    <property type="entry name" value="EAL"/>
    <property type="match status" value="1"/>
</dbReference>
<feature type="domain" description="PAC" evidence="2">
    <location>
        <begin position="339"/>
        <end position="391"/>
    </location>
</feature>
<dbReference type="CDD" id="cd01948">
    <property type="entry name" value="EAL"/>
    <property type="match status" value="1"/>
</dbReference>
<dbReference type="EMBL" id="JAFHKK010000003">
    <property type="protein sequence ID" value="MBN2963585.1"/>
    <property type="molecule type" value="Genomic_DNA"/>
</dbReference>
<sequence length="952" mass="106841">MQKNKPVEQDMPVAHPAVASEEILRSMQVALPDRMLIFLDCEGRVVFRSNTLLECEHCTVCNAGESIYDHPSCGVFKVFEEYPKERLETLQTSVETTVTISSKGEAHALLATLTPLPKNTCSTIAFLFSVVDQTTLSEVNRALAFQKELLKNVLHNLPDVVFAKDLEGKFLVCNAQCEALLGVAPGEAIGKRDADFFDARITQVIRTQDAKVMERGTVHVNEEWLRFPDGQEALFETTKAPLRSENGTVLGVLGIAHDITQRRFLEEHLQLTQFSVEKATVPIFWVDAITGGMFYVNEAACESLGYTKEELTQLGIVDIDPNFDQVKWEAHAKSLDKTRALHFETLHRRKDGSIFPVEVFASIFTYQGVDYNIAFAIDISERLEKEQALAKSATMLRESQRIAKIGSWEHDITSEKLAWSEEVYRIFGFHETVVPSFENFLHVIHPEDRDMVMGVYQTALDDPAKSYDVVHRIVVDGTTRYVQEQGEIYRDVSGKPMRSVGTVRDITDERVLMDQIEYLSLHDPLTKLPNQLLLKRELGHALERAEKTKTLVAVCFIDLDDFKYINDLYSHETGDAILQEIARRLQRVANHGHTLARFGADEFVVIIEEVKGPAHVIVKLDLFLDVLKQPVEMDGHTHVLSASVGISLSPTDAREVEELIKFADVAMHQAKRLGSNRYAFYAQTLTTQMSQRMRVMAYLKEAIGSEGLSLHYQPQIDLESMKVVGFEALLRWRHPVLGVVSPAEFIPLAEENGFIVPLGRWVLETACAQLKTWRETGIFEGVVAVNVSGVQLDEGRFSQGVARVLEENGLLGEALELEITESSLMNDPAAWRAEFAKLDKLGVKLAMDDFGTGYSSLSHLRQMPLDVLKIDQSFVCDLPHDADACVVAKAIVGLAHNMKMQSLAEGIETKEQLMFLKALGCGYGQGYIIAKPLPANDVPEFLKQWRPKNLYM</sequence>
<dbReference type="InterPro" id="IPR035965">
    <property type="entry name" value="PAS-like_dom_sf"/>
</dbReference>
<evidence type="ECO:0000313" key="5">
    <source>
        <dbReference type="EMBL" id="MBN2963585.1"/>
    </source>
</evidence>
<evidence type="ECO:0000259" key="2">
    <source>
        <dbReference type="PROSITE" id="PS50113"/>
    </source>
</evidence>
<dbReference type="InterPro" id="IPR013656">
    <property type="entry name" value="PAS_4"/>
</dbReference>
<dbReference type="InterPro" id="IPR001633">
    <property type="entry name" value="EAL_dom"/>
</dbReference>
<dbReference type="Pfam" id="PF13426">
    <property type="entry name" value="PAS_9"/>
    <property type="match status" value="1"/>
</dbReference>
<dbReference type="InterPro" id="IPR000160">
    <property type="entry name" value="GGDEF_dom"/>
</dbReference>
<dbReference type="Gene3D" id="3.30.70.270">
    <property type="match status" value="1"/>
</dbReference>
<gene>
    <name evidence="5" type="ORF">JWV37_02235</name>
</gene>
<feature type="domain" description="GGDEF" evidence="4">
    <location>
        <begin position="550"/>
        <end position="683"/>
    </location>
</feature>
<evidence type="ECO:0000313" key="6">
    <source>
        <dbReference type="Proteomes" id="UP000703590"/>
    </source>
</evidence>
<feature type="domain" description="EAL" evidence="3">
    <location>
        <begin position="692"/>
        <end position="946"/>
    </location>
</feature>
<feature type="domain" description="PAS" evidence="1">
    <location>
        <begin position="276"/>
        <end position="311"/>
    </location>
</feature>
<dbReference type="SMART" id="SM00267">
    <property type="entry name" value="GGDEF"/>
    <property type="match status" value="1"/>
</dbReference>
<dbReference type="Proteomes" id="UP000703590">
    <property type="component" value="Unassembled WGS sequence"/>
</dbReference>
<reference evidence="5 6" key="2">
    <citation type="submission" date="2021-02" db="EMBL/GenBank/DDBJ databases">
        <title>Sulfurospirillum tamanensis sp. nov.</title>
        <authorList>
            <person name="Frolova A."/>
            <person name="Merkel A."/>
            <person name="Slobodkin A."/>
        </authorList>
    </citation>
    <scope>NUCLEOTIDE SEQUENCE [LARGE SCALE GENOMIC DNA]</scope>
    <source>
        <strain evidence="5 6">T05b</strain>
    </source>
</reference>
<reference evidence="5 6" key="3">
    <citation type="submission" date="2021-02" db="EMBL/GenBank/DDBJ databases">
        <authorList>
            <person name="Merkel A.Y."/>
        </authorList>
    </citation>
    <scope>NUCLEOTIDE SEQUENCE [LARGE SCALE GENOMIC DNA]</scope>
    <source>
        <strain evidence="5 6">T05b</strain>
    </source>
</reference>
<dbReference type="InterPro" id="IPR013655">
    <property type="entry name" value="PAS_fold_3"/>
</dbReference>
<evidence type="ECO:0000259" key="1">
    <source>
        <dbReference type="PROSITE" id="PS50112"/>
    </source>
</evidence>
<dbReference type="InterPro" id="IPR001610">
    <property type="entry name" value="PAC"/>
</dbReference>
<dbReference type="SMART" id="SM00091">
    <property type="entry name" value="PAS"/>
    <property type="match status" value="3"/>
</dbReference>
<dbReference type="InterPro" id="IPR035919">
    <property type="entry name" value="EAL_sf"/>
</dbReference>
<dbReference type="PANTHER" id="PTHR44757:SF2">
    <property type="entry name" value="BIOFILM ARCHITECTURE MAINTENANCE PROTEIN MBAA"/>
    <property type="match status" value="1"/>
</dbReference>
<dbReference type="CDD" id="cd00130">
    <property type="entry name" value="PAS"/>
    <property type="match status" value="2"/>
</dbReference>
<protein>
    <submittedName>
        <fullName evidence="5">EAL domain-containing protein</fullName>
    </submittedName>
</protein>
<feature type="domain" description="PAS" evidence="1">
    <location>
        <begin position="146"/>
        <end position="216"/>
    </location>
</feature>
<dbReference type="Pfam" id="PF08447">
    <property type="entry name" value="PAS_3"/>
    <property type="match status" value="1"/>
</dbReference>
<evidence type="ECO:0000259" key="3">
    <source>
        <dbReference type="PROSITE" id="PS50883"/>
    </source>
</evidence>
<dbReference type="SUPFAM" id="SSF141868">
    <property type="entry name" value="EAL domain-like"/>
    <property type="match status" value="1"/>
</dbReference>
<dbReference type="SUPFAM" id="SSF55785">
    <property type="entry name" value="PYP-like sensor domain (PAS domain)"/>
    <property type="match status" value="3"/>
</dbReference>
<dbReference type="SMART" id="SM00086">
    <property type="entry name" value="PAC"/>
    <property type="match status" value="3"/>
</dbReference>
<feature type="domain" description="PAC" evidence="2">
    <location>
        <begin position="463"/>
        <end position="518"/>
    </location>
</feature>
<dbReference type="RefSeq" id="WP_205458026.1">
    <property type="nucleotide sequence ID" value="NZ_JAFHKK010000003.1"/>
</dbReference>
<feature type="domain" description="PAS" evidence="1">
    <location>
        <begin position="411"/>
        <end position="463"/>
    </location>
</feature>
<dbReference type="InterPro" id="IPR029787">
    <property type="entry name" value="Nucleotide_cyclase"/>
</dbReference>
<reference evidence="6" key="1">
    <citation type="submission" date="2021-02" db="EMBL/GenBank/DDBJ databases">
        <title>Sulfurospirillum tamanensis sp. nov.</title>
        <authorList>
            <person name="Merkel A.Y."/>
        </authorList>
    </citation>
    <scope>NUCLEOTIDE SEQUENCE [LARGE SCALE GENOMIC DNA]</scope>
    <source>
        <strain evidence="6">T05b</strain>
    </source>
</reference>
<organism evidence="5 6">
    <name type="scientific">Sulfurospirillum tamanense</name>
    <dbReference type="NCBI Taxonomy" id="2813362"/>
    <lineage>
        <taxon>Bacteria</taxon>
        <taxon>Pseudomonadati</taxon>
        <taxon>Campylobacterota</taxon>
        <taxon>Epsilonproteobacteria</taxon>
        <taxon>Campylobacterales</taxon>
        <taxon>Sulfurospirillaceae</taxon>
        <taxon>Sulfurospirillum</taxon>
    </lineage>
</organism>
<dbReference type="PROSITE" id="PS50113">
    <property type="entry name" value="PAC"/>
    <property type="match status" value="3"/>
</dbReference>
<comment type="caution">
    <text evidence="5">The sequence shown here is derived from an EMBL/GenBank/DDBJ whole genome shotgun (WGS) entry which is preliminary data.</text>
</comment>
<dbReference type="InterPro" id="IPR052155">
    <property type="entry name" value="Biofilm_reg_signaling"/>
</dbReference>
<dbReference type="CDD" id="cd01949">
    <property type="entry name" value="GGDEF"/>
    <property type="match status" value="1"/>
</dbReference>
<dbReference type="NCBIfam" id="TIGR00254">
    <property type="entry name" value="GGDEF"/>
    <property type="match status" value="1"/>
</dbReference>
<dbReference type="InterPro" id="IPR000014">
    <property type="entry name" value="PAS"/>
</dbReference>
<dbReference type="Pfam" id="PF00990">
    <property type="entry name" value="GGDEF"/>
    <property type="match status" value="1"/>
</dbReference>
<dbReference type="PROSITE" id="PS50112">
    <property type="entry name" value="PAS"/>
    <property type="match status" value="3"/>
</dbReference>
<dbReference type="Pfam" id="PF08448">
    <property type="entry name" value="PAS_4"/>
    <property type="match status" value="1"/>
</dbReference>
<feature type="domain" description="PAC" evidence="2">
    <location>
        <begin position="219"/>
        <end position="271"/>
    </location>
</feature>
<evidence type="ECO:0000259" key="4">
    <source>
        <dbReference type="PROSITE" id="PS50887"/>
    </source>
</evidence>
<dbReference type="PROSITE" id="PS50887">
    <property type="entry name" value="GGDEF"/>
    <property type="match status" value="1"/>
</dbReference>
<dbReference type="Gene3D" id="3.30.450.20">
    <property type="entry name" value="PAS domain"/>
    <property type="match status" value="3"/>
</dbReference>
<keyword evidence="6" id="KW-1185">Reference proteome</keyword>
<dbReference type="SUPFAM" id="SSF55073">
    <property type="entry name" value="Nucleotide cyclase"/>
    <property type="match status" value="1"/>
</dbReference>
<dbReference type="PANTHER" id="PTHR44757">
    <property type="entry name" value="DIGUANYLATE CYCLASE DGCP"/>
    <property type="match status" value="1"/>
</dbReference>
<dbReference type="SMART" id="SM00052">
    <property type="entry name" value="EAL"/>
    <property type="match status" value="1"/>
</dbReference>
<dbReference type="InterPro" id="IPR000700">
    <property type="entry name" value="PAS-assoc_C"/>
</dbReference>
<dbReference type="InterPro" id="IPR043128">
    <property type="entry name" value="Rev_trsase/Diguanyl_cyclase"/>
</dbReference>
<dbReference type="PROSITE" id="PS50883">
    <property type="entry name" value="EAL"/>
    <property type="match status" value="1"/>
</dbReference>
<dbReference type="Gene3D" id="3.20.20.450">
    <property type="entry name" value="EAL domain"/>
    <property type="match status" value="1"/>
</dbReference>